<feature type="transmembrane region" description="Helical" evidence="1">
    <location>
        <begin position="360"/>
        <end position="378"/>
    </location>
</feature>
<sequence length="381" mass="42316">MNRVISKRIISLSTIFVFSYYFVISYASAAAPVQLFFIPENADVAAGDIIKSDIWLDTQGNSINAVDITVSYDQAVEVLSAEKNDSILNLWVEEPSFSDTTRRAKFIGGRVGGFAGRGVIGQLYWRSAGAGGKAVLDFDRASAVLLNDGLGTPAELELRQSGYNILAKGEGLLNLSSASHSDENMWYNQPFVRLGWPTTEGAVYSYLITRDPLQTPDDTIEEPVGNIKLSDLTDGVYYFRIKEKNPGGEWSQVVSRQIKIDKTPPDEFEVKISRSPELFNNKYFLSFSATDAASGLAYYEIKEGDGEPETVARAPYVLRQQKRNVPITVRALDKAGNDRTVVIAPLPLWERLFGSLSINFRLFAGLILVAVMALFIIWRRR</sequence>
<reference evidence="2 3" key="1">
    <citation type="journal article" date="2016" name="Nat. Commun.">
        <title>Thousands of microbial genomes shed light on interconnected biogeochemical processes in an aquifer system.</title>
        <authorList>
            <person name="Anantharaman K."/>
            <person name="Brown C.T."/>
            <person name="Hug L.A."/>
            <person name="Sharon I."/>
            <person name="Castelle C.J."/>
            <person name="Probst A.J."/>
            <person name="Thomas B.C."/>
            <person name="Singh A."/>
            <person name="Wilkins M.J."/>
            <person name="Karaoz U."/>
            <person name="Brodie E.L."/>
            <person name="Williams K.H."/>
            <person name="Hubbard S.S."/>
            <person name="Banfield J.F."/>
        </authorList>
    </citation>
    <scope>NUCLEOTIDE SEQUENCE [LARGE SCALE GENOMIC DNA]</scope>
</reference>
<dbReference type="Proteomes" id="UP000178723">
    <property type="component" value="Unassembled WGS sequence"/>
</dbReference>
<evidence type="ECO:0008006" key="4">
    <source>
        <dbReference type="Google" id="ProtNLM"/>
    </source>
</evidence>
<evidence type="ECO:0000256" key="1">
    <source>
        <dbReference type="SAM" id="Phobius"/>
    </source>
</evidence>
<protein>
    <recommendedName>
        <fullName evidence="4">Cohesin domain-containing protein</fullName>
    </recommendedName>
</protein>
<dbReference type="AlphaFoldDB" id="A0A1F7VAA6"/>
<keyword evidence="1" id="KW-0472">Membrane</keyword>
<comment type="caution">
    <text evidence="2">The sequence shown here is derived from an EMBL/GenBank/DDBJ whole genome shotgun (WGS) entry which is preliminary data.</text>
</comment>
<name>A0A1F7VAA6_9BACT</name>
<organism evidence="2 3">
    <name type="scientific">Candidatus Uhrbacteria bacterium RIFCSPLOWO2_02_FULL_48_12</name>
    <dbReference type="NCBI Taxonomy" id="1802407"/>
    <lineage>
        <taxon>Bacteria</taxon>
        <taxon>Candidatus Uhriibacteriota</taxon>
    </lineage>
</organism>
<dbReference type="EMBL" id="MGEP01000011">
    <property type="protein sequence ID" value="OGL87426.1"/>
    <property type="molecule type" value="Genomic_DNA"/>
</dbReference>
<dbReference type="STRING" id="1802407.A3I40_00860"/>
<gene>
    <name evidence="2" type="ORF">A3I40_00860</name>
</gene>
<keyword evidence="1" id="KW-0812">Transmembrane</keyword>
<accession>A0A1F7VAA6</accession>
<keyword evidence="1" id="KW-1133">Transmembrane helix</keyword>
<evidence type="ECO:0000313" key="2">
    <source>
        <dbReference type="EMBL" id="OGL87426.1"/>
    </source>
</evidence>
<evidence type="ECO:0000313" key="3">
    <source>
        <dbReference type="Proteomes" id="UP000178723"/>
    </source>
</evidence>
<proteinExistence type="predicted"/>